<dbReference type="Gene3D" id="2.60.300.12">
    <property type="entry name" value="HesB-like domain"/>
    <property type="match status" value="1"/>
</dbReference>
<sequence length="95" mass="11080">MMEMLEVTDRALDWMKEELDPEEGQGVNIYVRYGGETQLKQGFSPALTVERIPSDSKVFDYDGIQVFIKESDLWYFEDTELVIDSEDDEVIFESK</sequence>
<gene>
    <name evidence="2" type="ORF">RQP18_07415</name>
</gene>
<dbReference type="InterPro" id="IPR000361">
    <property type="entry name" value="ATAP_core_dom"/>
</dbReference>
<feature type="domain" description="Core" evidence="1">
    <location>
        <begin position="5"/>
        <end position="94"/>
    </location>
</feature>
<evidence type="ECO:0000259" key="1">
    <source>
        <dbReference type="Pfam" id="PF01521"/>
    </source>
</evidence>
<proteinExistence type="predicted"/>
<evidence type="ECO:0000313" key="2">
    <source>
        <dbReference type="EMBL" id="WZX28521.2"/>
    </source>
</evidence>
<protein>
    <submittedName>
        <fullName evidence="2">HesB/YadR/YfhF family protein</fullName>
    </submittedName>
</protein>
<dbReference type="Proteomes" id="UP001455384">
    <property type="component" value="Chromosome"/>
</dbReference>
<name>A0ABZ3CGE8_9STAP</name>
<keyword evidence="3" id="KW-1185">Reference proteome</keyword>
<evidence type="ECO:0000313" key="3">
    <source>
        <dbReference type="Proteomes" id="UP001455384"/>
    </source>
</evidence>
<dbReference type="EMBL" id="CP138333">
    <property type="protein sequence ID" value="WZX28521.2"/>
    <property type="molecule type" value="Genomic_DNA"/>
</dbReference>
<dbReference type="InterPro" id="IPR035903">
    <property type="entry name" value="HesB-like_dom_sf"/>
</dbReference>
<dbReference type="SUPFAM" id="SSF89360">
    <property type="entry name" value="HesB-like domain"/>
    <property type="match status" value="1"/>
</dbReference>
<organism evidence="2 3">
    <name type="scientific">Salinicoccus bachuensis</name>
    <dbReference type="NCBI Taxonomy" id="3136731"/>
    <lineage>
        <taxon>Bacteria</taxon>
        <taxon>Bacillati</taxon>
        <taxon>Bacillota</taxon>
        <taxon>Bacilli</taxon>
        <taxon>Bacillales</taxon>
        <taxon>Staphylococcaceae</taxon>
        <taxon>Salinicoccus</taxon>
    </lineage>
</organism>
<reference evidence="3" key="1">
    <citation type="submission" date="2023-10" db="EMBL/GenBank/DDBJ databases">
        <title>Genome analysis and identification of Salinococcus sp. Bachu38 nov., a PGPR from the rhizosphere of Tamarix.</title>
        <authorList>
            <person name="Liang Z."/>
            <person name="Zhang X."/>
            <person name="Jia J."/>
            <person name="Chen X."/>
            <person name="Wang Y."/>
            <person name="Wang Q."/>
            <person name="Wang R."/>
        </authorList>
    </citation>
    <scope>NUCLEOTIDE SEQUENCE [LARGE SCALE GENOMIC DNA]</scope>
    <source>
        <strain evidence="3">Bachu38</strain>
    </source>
</reference>
<accession>A0ABZ3CGE8</accession>
<dbReference type="Pfam" id="PF01521">
    <property type="entry name" value="Fe-S_biosyn"/>
    <property type="match status" value="1"/>
</dbReference>
<dbReference type="RefSeq" id="WP_373445997.1">
    <property type="nucleotide sequence ID" value="NZ_CP138333.2"/>
</dbReference>